<organism evidence="2 3">
    <name type="scientific">Streptomyces anandii</name>
    <dbReference type="NCBI Taxonomy" id="285454"/>
    <lineage>
        <taxon>Bacteria</taxon>
        <taxon>Bacillati</taxon>
        <taxon>Actinomycetota</taxon>
        <taxon>Actinomycetes</taxon>
        <taxon>Kitasatosporales</taxon>
        <taxon>Streptomycetaceae</taxon>
        <taxon>Streptomyces</taxon>
    </lineage>
</organism>
<feature type="compositionally biased region" description="Polar residues" evidence="1">
    <location>
        <begin position="100"/>
        <end position="109"/>
    </location>
</feature>
<feature type="non-terminal residue" evidence="2">
    <location>
        <position position="109"/>
    </location>
</feature>
<feature type="region of interest" description="Disordered" evidence="1">
    <location>
        <begin position="1"/>
        <end position="109"/>
    </location>
</feature>
<feature type="compositionally biased region" description="Gly residues" evidence="1">
    <location>
        <begin position="1"/>
        <end position="10"/>
    </location>
</feature>
<dbReference type="Proteomes" id="UP001599756">
    <property type="component" value="Unassembled WGS sequence"/>
</dbReference>
<keyword evidence="3" id="KW-1185">Reference proteome</keyword>
<protein>
    <submittedName>
        <fullName evidence="2">Uncharacterized protein</fullName>
    </submittedName>
</protein>
<feature type="compositionally biased region" description="Low complexity" evidence="1">
    <location>
        <begin position="11"/>
        <end position="22"/>
    </location>
</feature>
<comment type="caution">
    <text evidence="2">The sequence shown here is derived from an EMBL/GenBank/DDBJ whole genome shotgun (WGS) entry which is preliminary data.</text>
</comment>
<sequence>MADEGVGVGAAGALESGAGPEGVALVPVGDAVDEGAVGLAPGAAEEAGPPDAEAPGAALFGAGAEDRGLAVASSPTGGTASSAAAAGRPVSYKPIPAPPTTSNRGWARR</sequence>
<proteinExistence type="predicted"/>
<gene>
    <name evidence="2" type="ORF">ACFW88_29335</name>
</gene>
<reference evidence="2 3" key="1">
    <citation type="submission" date="2024-09" db="EMBL/GenBank/DDBJ databases">
        <title>The Natural Products Discovery Center: Release of the First 8490 Sequenced Strains for Exploring Actinobacteria Biosynthetic Diversity.</title>
        <authorList>
            <person name="Kalkreuter E."/>
            <person name="Kautsar S.A."/>
            <person name="Yang D."/>
            <person name="Bader C.D."/>
            <person name="Teijaro C.N."/>
            <person name="Fluegel L."/>
            <person name="Davis C.M."/>
            <person name="Simpson J.R."/>
            <person name="Lauterbach L."/>
            <person name="Steele A.D."/>
            <person name="Gui C."/>
            <person name="Meng S."/>
            <person name="Li G."/>
            <person name="Viehrig K."/>
            <person name="Ye F."/>
            <person name="Su P."/>
            <person name="Kiefer A.F."/>
            <person name="Nichols A."/>
            <person name="Cepeda A.J."/>
            <person name="Yan W."/>
            <person name="Fan B."/>
            <person name="Jiang Y."/>
            <person name="Adhikari A."/>
            <person name="Zheng C.-J."/>
            <person name="Schuster L."/>
            <person name="Cowan T.M."/>
            <person name="Smanski M.J."/>
            <person name="Chevrette M.G."/>
            <person name="De Carvalho L.P.S."/>
            <person name="Shen B."/>
        </authorList>
    </citation>
    <scope>NUCLEOTIDE SEQUENCE [LARGE SCALE GENOMIC DNA]</scope>
    <source>
        <strain evidence="2 3">NPDC059500</strain>
    </source>
</reference>
<name>A0ABW6HDA4_9ACTN</name>
<feature type="compositionally biased region" description="Low complexity" evidence="1">
    <location>
        <begin position="70"/>
        <end position="91"/>
    </location>
</feature>
<dbReference type="EMBL" id="JBHYTS010000062">
    <property type="protein sequence ID" value="MFE1754602.1"/>
    <property type="molecule type" value="Genomic_DNA"/>
</dbReference>
<evidence type="ECO:0000256" key="1">
    <source>
        <dbReference type="SAM" id="MobiDB-lite"/>
    </source>
</evidence>
<evidence type="ECO:0000313" key="2">
    <source>
        <dbReference type="EMBL" id="MFE1754602.1"/>
    </source>
</evidence>
<feature type="compositionally biased region" description="Low complexity" evidence="1">
    <location>
        <begin position="34"/>
        <end position="58"/>
    </location>
</feature>
<evidence type="ECO:0000313" key="3">
    <source>
        <dbReference type="Proteomes" id="UP001599756"/>
    </source>
</evidence>
<accession>A0ABW6HDA4</accession>